<dbReference type="EnsemblPlants" id="AVESA.00010b.r2.1AG0049990.1">
    <property type="protein sequence ID" value="AVESA.00010b.r2.1AG0049990.1.CDS"/>
    <property type="gene ID" value="AVESA.00010b.r2.1AG0049990"/>
</dbReference>
<proteinExistence type="predicted"/>
<reference evidence="1" key="1">
    <citation type="submission" date="2021-05" db="EMBL/GenBank/DDBJ databases">
        <authorList>
            <person name="Scholz U."/>
            <person name="Mascher M."/>
            <person name="Fiebig A."/>
        </authorList>
    </citation>
    <scope>NUCLEOTIDE SEQUENCE [LARGE SCALE GENOMIC DNA]</scope>
</reference>
<name>A0ACD5TGE7_AVESA</name>
<sequence>MEAAEVRPSKQAEAEEIDLISLLPDEILSTVVSFLPTKDGARTTVLSSRWRPLWRTSPLNLDDAHLPRWSWECISKILSEHRGPGRRLCLRNLVGRNSVADLPAWLRSPALDSLEVIHLDYHYELLLPASAFRFAPTLREASLGAFRFPEDAPPGLAFPHLKQLILTDALFSEDALHGLISACPALEILLLDWCGGFDRVVINSPTLRSFGVCADGSLDRLVIQDAPRLERLVAFDQMDIRVNRAPRLQMVGLLDSYKSTLRSGSMVSRGISHDNLAMSMRSVKLFVLDTYGPDLDAVIIFIRCLPCLEKIYITSSLEVDLKKKNVRRLNPQDRIECLDLALKEVVVKGYEGKRSDVNFVKFFVLNAKVLEVMEIGILNTSRVIGEKWKADQLSRLQLVRRASRNARVIFGDSYPFTKFACSKHAHVLTMADPVGSSCGICGNLKKKRVWPC</sequence>
<reference evidence="1" key="2">
    <citation type="submission" date="2025-09" db="UniProtKB">
        <authorList>
            <consortium name="EnsemblPlants"/>
        </authorList>
    </citation>
    <scope>IDENTIFICATION</scope>
</reference>
<keyword evidence="2" id="KW-1185">Reference proteome</keyword>
<accession>A0ACD5TGE7</accession>
<protein>
    <submittedName>
        <fullName evidence="1">Uncharacterized protein</fullName>
    </submittedName>
</protein>
<evidence type="ECO:0000313" key="2">
    <source>
        <dbReference type="Proteomes" id="UP001732700"/>
    </source>
</evidence>
<evidence type="ECO:0000313" key="1">
    <source>
        <dbReference type="EnsemblPlants" id="AVESA.00010b.r2.1AG0049990.1.CDS"/>
    </source>
</evidence>
<dbReference type="Proteomes" id="UP001732700">
    <property type="component" value="Chromosome 1A"/>
</dbReference>
<organism evidence="1 2">
    <name type="scientific">Avena sativa</name>
    <name type="common">Oat</name>
    <dbReference type="NCBI Taxonomy" id="4498"/>
    <lineage>
        <taxon>Eukaryota</taxon>
        <taxon>Viridiplantae</taxon>
        <taxon>Streptophyta</taxon>
        <taxon>Embryophyta</taxon>
        <taxon>Tracheophyta</taxon>
        <taxon>Spermatophyta</taxon>
        <taxon>Magnoliopsida</taxon>
        <taxon>Liliopsida</taxon>
        <taxon>Poales</taxon>
        <taxon>Poaceae</taxon>
        <taxon>BOP clade</taxon>
        <taxon>Pooideae</taxon>
        <taxon>Poodae</taxon>
        <taxon>Poeae</taxon>
        <taxon>Poeae Chloroplast Group 1 (Aveneae type)</taxon>
        <taxon>Aveninae</taxon>
        <taxon>Avena</taxon>
    </lineage>
</organism>